<protein>
    <submittedName>
        <fullName evidence="2">Uncharacterized protein</fullName>
    </submittedName>
</protein>
<name>A0A833J3M2_9HYPH</name>
<accession>A0A833J3M2</accession>
<gene>
    <name evidence="2" type="ORF">F8B43_3981</name>
</gene>
<evidence type="ECO:0000313" key="2">
    <source>
        <dbReference type="EMBL" id="KAB7784058.1"/>
    </source>
</evidence>
<reference evidence="2 3" key="1">
    <citation type="submission" date="2019-10" db="EMBL/GenBank/DDBJ databases">
        <title>Draft Genome Sequence of the Caffeine Degrading Methylotroph Methylorubrum populi PINKEL.</title>
        <authorList>
            <person name="Dawson S.C."/>
            <person name="Zhang X."/>
            <person name="Wright M.E."/>
            <person name="Sharma G."/>
            <person name="Langner J.T."/>
            <person name="Ditty J.L."/>
            <person name="Subuyuj G.A."/>
        </authorList>
    </citation>
    <scope>NUCLEOTIDE SEQUENCE [LARGE SCALE GENOMIC DNA]</scope>
    <source>
        <strain evidence="2 3">Pinkel</strain>
    </source>
</reference>
<organism evidence="2 3">
    <name type="scientific">Methylorubrum populi</name>
    <dbReference type="NCBI Taxonomy" id="223967"/>
    <lineage>
        <taxon>Bacteria</taxon>
        <taxon>Pseudomonadati</taxon>
        <taxon>Pseudomonadota</taxon>
        <taxon>Alphaproteobacteria</taxon>
        <taxon>Hyphomicrobiales</taxon>
        <taxon>Methylobacteriaceae</taxon>
        <taxon>Methylorubrum</taxon>
    </lineage>
</organism>
<sequence length="211" mass="22535">MTGPVLTEALDAARALILQSLTIGAPGLSGCSRDAVVRSIMLKLEGKVLAPLLAALQQQAASIGSLEESVNGLEAAHQQVTAERDEAQEKIERLSCADETGAVWRPVPGWTYFGVCRQISTATSELARLRAEGEAKDRALKEERARRKAAVQSVREKAAALCDEAAAYFDRTTGHYDRSQAAGGYRATASKIRLLTPDRSALARAATAREG</sequence>
<keyword evidence="1" id="KW-0175">Coiled coil</keyword>
<dbReference type="RefSeq" id="WP_152278083.1">
    <property type="nucleotide sequence ID" value="NZ_WEKV01000014.1"/>
</dbReference>
<comment type="caution">
    <text evidence="2">The sequence shown here is derived from an EMBL/GenBank/DDBJ whole genome shotgun (WGS) entry which is preliminary data.</text>
</comment>
<dbReference type="AlphaFoldDB" id="A0A833J3M2"/>
<dbReference type="Proteomes" id="UP000469949">
    <property type="component" value="Unassembled WGS sequence"/>
</dbReference>
<feature type="coiled-coil region" evidence="1">
    <location>
        <begin position="63"/>
        <end position="97"/>
    </location>
</feature>
<evidence type="ECO:0000256" key="1">
    <source>
        <dbReference type="SAM" id="Coils"/>
    </source>
</evidence>
<proteinExistence type="predicted"/>
<dbReference type="EMBL" id="WEKV01000014">
    <property type="protein sequence ID" value="KAB7784058.1"/>
    <property type="molecule type" value="Genomic_DNA"/>
</dbReference>
<evidence type="ECO:0000313" key="3">
    <source>
        <dbReference type="Proteomes" id="UP000469949"/>
    </source>
</evidence>